<evidence type="ECO:0000256" key="1">
    <source>
        <dbReference type="SAM" id="MobiDB-lite"/>
    </source>
</evidence>
<dbReference type="InterPro" id="IPR008634">
    <property type="entry name" value="Gas-vesicle_GvpO"/>
</dbReference>
<reference evidence="2 3" key="1">
    <citation type="submission" date="2016-10" db="EMBL/GenBank/DDBJ databases">
        <authorList>
            <person name="de Groot N.N."/>
        </authorList>
    </citation>
    <scope>NUCLEOTIDE SEQUENCE [LARGE SCALE GENOMIC DNA]</scope>
    <source>
        <strain evidence="2 3">CGMCC 4.2026</strain>
    </source>
</reference>
<dbReference type="Proteomes" id="UP000181951">
    <property type="component" value="Unassembled WGS sequence"/>
</dbReference>
<organism evidence="2 3">
    <name type="scientific">Actinacidiphila rubida</name>
    <dbReference type="NCBI Taxonomy" id="310780"/>
    <lineage>
        <taxon>Bacteria</taxon>
        <taxon>Bacillati</taxon>
        <taxon>Actinomycetota</taxon>
        <taxon>Actinomycetes</taxon>
        <taxon>Kitasatosporales</taxon>
        <taxon>Streptomycetaceae</taxon>
        <taxon>Actinacidiphila</taxon>
    </lineage>
</organism>
<dbReference type="PIRSF" id="PIRSF028743">
    <property type="entry name" value="GvpO_protein"/>
    <property type="match status" value="1"/>
</dbReference>
<name>A0A1H8TIJ1_9ACTN</name>
<keyword evidence="3" id="KW-1185">Reference proteome</keyword>
<proteinExistence type="predicted"/>
<gene>
    <name evidence="2" type="ORF">SAMN05216267_105430</name>
</gene>
<dbReference type="EMBL" id="FODD01000054">
    <property type="protein sequence ID" value="SEO90930.1"/>
    <property type="molecule type" value="Genomic_DNA"/>
</dbReference>
<dbReference type="AlphaFoldDB" id="A0A1H8TIJ1"/>
<protein>
    <submittedName>
        <fullName evidence="2">Gas vesicle synthesis protein GvpO</fullName>
    </submittedName>
</protein>
<feature type="region of interest" description="Disordered" evidence="1">
    <location>
        <begin position="1"/>
        <end position="34"/>
    </location>
</feature>
<evidence type="ECO:0000313" key="2">
    <source>
        <dbReference type="EMBL" id="SEO90930.1"/>
    </source>
</evidence>
<accession>A0A1H8TIJ1</accession>
<evidence type="ECO:0000313" key="3">
    <source>
        <dbReference type="Proteomes" id="UP000181951"/>
    </source>
</evidence>
<sequence length="107" mass="11716">MAEQRPARSRPANRRPASRSHRVSSAADAAESAADSLAGLIRHPVDGASSVARTDDDGWRVGVDVVEVPRIPDTTSLMATYEVELGPDGTVRSYHRTRRYRRSEADD</sequence>
<dbReference type="RefSeq" id="WP_069462873.1">
    <property type="nucleotide sequence ID" value="NZ_FODD01000054.1"/>
</dbReference>
<dbReference type="STRING" id="310780.SAMN05216267_105430"/>
<feature type="compositionally biased region" description="Low complexity" evidence="1">
    <location>
        <begin position="24"/>
        <end position="34"/>
    </location>
</feature>
<dbReference type="GO" id="GO:0031412">
    <property type="term" value="P:gas vesicle organization"/>
    <property type="evidence" value="ECO:0007669"/>
    <property type="project" value="InterPro"/>
</dbReference>
<feature type="compositionally biased region" description="Basic residues" evidence="1">
    <location>
        <begin position="7"/>
        <end position="22"/>
    </location>
</feature>
<dbReference type="Pfam" id="PF05800">
    <property type="entry name" value="GvpO"/>
    <property type="match status" value="1"/>
</dbReference>